<dbReference type="PANTHER" id="PTHR24114:SF2">
    <property type="entry name" value="F-BOX DOMAIN-CONTAINING PROTEIN-RELATED"/>
    <property type="match status" value="1"/>
</dbReference>
<dbReference type="Pfam" id="PF13516">
    <property type="entry name" value="LRR_6"/>
    <property type="match status" value="11"/>
</dbReference>
<dbReference type="EMBL" id="CAJOAY010000829">
    <property type="protein sequence ID" value="CAF3742713.1"/>
    <property type="molecule type" value="Genomic_DNA"/>
</dbReference>
<protein>
    <submittedName>
        <fullName evidence="3">Uncharacterized protein</fullName>
    </submittedName>
</protein>
<dbReference type="SMART" id="SM00368">
    <property type="entry name" value="LRR_RI"/>
    <property type="match status" value="11"/>
</dbReference>
<accession>A0A818XRB1</accession>
<proteinExistence type="predicted"/>
<evidence type="ECO:0000256" key="2">
    <source>
        <dbReference type="SAM" id="MobiDB-lite"/>
    </source>
</evidence>
<dbReference type="PROSITE" id="PS51450">
    <property type="entry name" value="LRR"/>
    <property type="match status" value="2"/>
</dbReference>
<comment type="caution">
    <text evidence="3">The sequence shown here is derived from an EMBL/GenBank/DDBJ whole genome shotgun (WGS) entry which is preliminary data.</text>
</comment>
<dbReference type="InterPro" id="IPR001611">
    <property type="entry name" value="Leu-rich_rpt"/>
</dbReference>
<dbReference type="SUPFAM" id="SSF52047">
    <property type="entry name" value="RNI-like"/>
    <property type="match status" value="2"/>
</dbReference>
<evidence type="ECO:0000313" key="4">
    <source>
        <dbReference type="Proteomes" id="UP000663881"/>
    </source>
</evidence>
<dbReference type="PANTHER" id="PTHR24114">
    <property type="entry name" value="LEUCINE RICH REPEAT FAMILY PROTEIN"/>
    <property type="match status" value="1"/>
</dbReference>
<reference evidence="3" key="1">
    <citation type="submission" date="2021-02" db="EMBL/GenBank/DDBJ databases">
        <authorList>
            <person name="Nowell W R."/>
        </authorList>
    </citation>
    <scope>NUCLEOTIDE SEQUENCE</scope>
</reference>
<evidence type="ECO:0000313" key="3">
    <source>
        <dbReference type="EMBL" id="CAF3742713.1"/>
    </source>
</evidence>
<dbReference type="Proteomes" id="UP000663881">
    <property type="component" value="Unassembled WGS sequence"/>
</dbReference>
<organism evidence="3 4">
    <name type="scientific">Adineta steineri</name>
    <dbReference type="NCBI Taxonomy" id="433720"/>
    <lineage>
        <taxon>Eukaryota</taxon>
        <taxon>Metazoa</taxon>
        <taxon>Spiralia</taxon>
        <taxon>Gnathifera</taxon>
        <taxon>Rotifera</taxon>
        <taxon>Eurotatoria</taxon>
        <taxon>Bdelloidea</taxon>
        <taxon>Adinetida</taxon>
        <taxon>Adinetidae</taxon>
        <taxon>Adineta</taxon>
    </lineage>
</organism>
<keyword evidence="1" id="KW-0175">Coiled coil</keyword>
<evidence type="ECO:0000256" key="1">
    <source>
        <dbReference type="SAM" id="Coils"/>
    </source>
</evidence>
<sequence length="1072" mass="121336">MNQKFNGCRWQRVCSIDNCDKYAVKNGLCRRHTPRDAKKPQSSAKSKRVRVNKNSRKNHTEHNAFDDLDNSQTISSQQNSSIYSISAQFESPPNSTATVAQSDISRCSMTCVSTDIRNDASDTTVDKEHSEMNTKKCQYQIPTNDDQQCHMLSTYQCSHCSSVFCLKHASKHQEDELIAEIPSLNIDSGRKNCEEQLNYWIRMMVNKLQQQYKEFQMELDRLHNYIEMNKNQWKTSLKDRMETQVRSILLAQLELNEIDGSELTKARDELLRAQKLCDLLNSQAIITTSTAKDDEIDLFTPRLCFSNVIVDGFNWIYEILPKPNAEITKLDVALSKINNITTDPLVDTETIEDNHFVDSDNSPFVLNNTNQSMNSNNKQIDCSSIESTMNNTNNSNNLSINIENQKSNSTSWLFQYHQNDLEQIITNPENRMELNLTSKNLNCSDMKIISHYALQNNKTLTQLYLSRNQIKDIGAHYLSIGLQLNQTLTILDLSHNQIGDTGISELSVGLKSNKILTTLDLSANKIKVEGIRFLSIILQSNKTLTTLNLSENDIKNKGATCLSTALQLNQILLSLNLSNNRIGDQGGRHLYNALKSNQEFIAEIPSLNIDSGRKNCEEQLNGWLQTTIDKIQQKYKELQVELDRLHNYIETNQDQWKTSLKDRMETKVRSVLTTQLKLREIDGSELTKARDELLRAQKLYNLLNSQTMITVSNAKDNEIDLLSPRLAFSNVIVDGFTSIDKIIPKTNAEIIEQLNEQAIDLMNNETDNVLLSNIDQIASDLLINTESIEDIHFMDTNICQLVLDNTNQSMNNNTEQADFSVIESIINNTNNSDNLSTNIEIRESDLISWFFQDHQSDLEQIITNPENRMELNLTSKNLSCSDMKIVSHYALQNNKILIQLDLSRNQIKDIGACHLSIGLQLNQTLTILDLSHNQIGDTGISELSVGLKSNKILTTLDLSDNQIKNQGARFLSAILKLNTALTTLNLSENDIKNKGATCLSTALQLNQTLLSLNLSNNRIGDQGGRHLCNALKSNQTLTKLDLTSNTIKNEILCDISSALTSNMIRKINNENM</sequence>
<dbReference type="Gene3D" id="3.80.10.10">
    <property type="entry name" value="Ribonuclease Inhibitor"/>
    <property type="match status" value="4"/>
</dbReference>
<dbReference type="SMART" id="SM00365">
    <property type="entry name" value="LRR_SD22"/>
    <property type="match status" value="6"/>
</dbReference>
<gene>
    <name evidence="3" type="ORF">OKA104_LOCUS15204</name>
</gene>
<feature type="coiled-coil region" evidence="1">
    <location>
        <begin position="628"/>
        <end position="655"/>
    </location>
</feature>
<dbReference type="InterPro" id="IPR032675">
    <property type="entry name" value="LRR_dom_sf"/>
</dbReference>
<feature type="compositionally biased region" description="Basic residues" evidence="2">
    <location>
        <begin position="45"/>
        <end position="57"/>
    </location>
</feature>
<feature type="region of interest" description="Disordered" evidence="2">
    <location>
        <begin position="32"/>
        <end position="72"/>
    </location>
</feature>
<dbReference type="InterPro" id="IPR052394">
    <property type="entry name" value="LRR-containing"/>
</dbReference>
<dbReference type="AlphaFoldDB" id="A0A818XRB1"/>
<name>A0A818XRB1_9BILA</name>